<accession>A0A5K7ZDM4</accession>
<evidence type="ECO:0000256" key="1">
    <source>
        <dbReference type="ARBA" id="ARBA00004167"/>
    </source>
</evidence>
<dbReference type="NCBIfam" id="TIGR02532">
    <property type="entry name" value="IV_pilin_GFxxxE"/>
    <property type="match status" value="1"/>
</dbReference>
<dbReference type="GO" id="GO:0016020">
    <property type="term" value="C:membrane"/>
    <property type="evidence" value="ECO:0007669"/>
    <property type="project" value="UniProtKB-SubCell"/>
</dbReference>
<reference evidence="7 8" key="1">
    <citation type="submission" date="2019-11" db="EMBL/GenBank/DDBJ databases">
        <title>Comparative genomics of hydrocarbon-degrading Desulfosarcina strains.</title>
        <authorList>
            <person name="Watanabe M."/>
            <person name="Kojima H."/>
            <person name="Fukui M."/>
        </authorList>
    </citation>
    <scope>NUCLEOTIDE SEQUENCE [LARGE SCALE GENOMIC DNA]</scope>
    <source>
        <strain evidence="7 8">28bB2T</strain>
    </source>
</reference>
<keyword evidence="4 6" id="KW-1133">Transmembrane helix</keyword>
<dbReference type="KEGG" id="dov:DSCO28_06680"/>
<name>A0A5K7ZDM4_9BACT</name>
<evidence type="ECO:0000256" key="2">
    <source>
        <dbReference type="ARBA" id="ARBA00022481"/>
    </source>
</evidence>
<evidence type="ECO:0000256" key="5">
    <source>
        <dbReference type="ARBA" id="ARBA00023136"/>
    </source>
</evidence>
<keyword evidence="5 6" id="KW-0472">Membrane</keyword>
<sequence length="200" mass="21533">MMDRDSQTLNDRIGKHGFTMIELLVAMAMAGIVLAAVVALYSGLTRSYTTETARAAAQQDIRGAMMLMVGDIRMAGLDPTGQTNAGFKRTAGTDISFTADLDYSGGIDVDGESIRYFLNGRQLRQEDGDDALNDSVDSSEILLDNVTAFTFTYLDANEAPLTADPSAPAIVVITLTVQEPAGRQGFVTRSLTKQIRIRNA</sequence>
<dbReference type="InterPro" id="IPR012902">
    <property type="entry name" value="N_methyl_site"/>
</dbReference>
<comment type="subcellular location">
    <subcellularLocation>
        <location evidence="1">Membrane</location>
        <topology evidence="1">Single-pass membrane protein</topology>
    </subcellularLocation>
</comment>
<dbReference type="InterPro" id="IPR051621">
    <property type="entry name" value="T2SS_protein_J"/>
</dbReference>
<evidence type="ECO:0000256" key="4">
    <source>
        <dbReference type="ARBA" id="ARBA00022989"/>
    </source>
</evidence>
<dbReference type="SUPFAM" id="SSF54523">
    <property type="entry name" value="Pili subunits"/>
    <property type="match status" value="1"/>
</dbReference>
<keyword evidence="2" id="KW-0488">Methylation</keyword>
<dbReference type="Gene3D" id="3.30.700.10">
    <property type="entry name" value="Glycoprotein, Type 4 Pilin"/>
    <property type="match status" value="1"/>
</dbReference>
<evidence type="ECO:0000256" key="6">
    <source>
        <dbReference type="SAM" id="Phobius"/>
    </source>
</evidence>
<evidence type="ECO:0000313" key="8">
    <source>
        <dbReference type="Proteomes" id="UP000425960"/>
    </source>
</evidence>
<feature type="transmembrane region" description="Helical" evidence="6">
    <location>
        <begin position="21"/>
        <end position="44"/>
    </location>
</feature>
<dbReference type="EMBL" id="AP021876">
    <property type="protein sequence ID" value="BBO80102.1"/>
    <property type="molecule type" value="Genomic_DNA"/>
</dbReference>
<keyword evidence="3 6" id="KW-0812">Transmembrane</keyword>
<evidence type="ECO:0000313" key="7">
    <source>
        <dbReference type="EMBL" id="BBO80102.1"/>
    </source>
</evidence>
<dbReference type="Pfam" id="PF07963">
    <property type="entry name" value="N_methyl"/>
    <property type="match status" value="1"/>
</dbReference>
<organism evidence="7 8">
    <name type="scientific">Desulfosarcina ovata subsp. sediminis</name>
    <dbReference type="NCBI Taxonomy" id="885957"/>
    <lineage>
        <taxon>Bacteria</taxon>
        <taxon>Pseudomonadati</taxon>
        <taxon>Thermodesulfobacteriota</taxon>
        <taxon>Desulfobacteria</taxon>
        <taxon>Desulfobacterales</taxon>
        <taxon>Desulfosarcinaceae</taxon>
        <taxon>Desulfosarcina</taxon>
    </lineage>
</organism>
<dbReference type="PANTHER" id="PTHR39583">
    <property type="entry name" value="TYPE II SECRETION SYSTEM PROTEIN J-RELATED"/>
    <property type="match status" value="1"/>
</dbReference>
<proteinExistence type="predicted"/>
<evidence type="ECO:0008006" key="9">
    <source>
        <dbReference type="Google" id="ProtNLM"/>
    </source>
</evidence>
<evidence type="ECO:0000256" key="3">
    <source>
        <dbReference type="ARBA" id="ARBA00022692"/>
    </source>
</evidence>
<dbReference type="GO" id="GO:0015628">
    <property type="term" value="P:protein secretion by the type II secretion system"/>
    <property type="evidence" value="ECO:0007669"/>
    <property type="project" value="TreeGrafter"/>
</dbReference>
<gene>
    <name evidence="7" type="ORF">DSCO28_06680</name>
</gene>
<dbReference type="Proteomes" id="UP000425960">
    <property type="component" value="Chromosome"/>
</dbReference>
<dbReference type="InterPro" id="IPR045584">
    <property type="entry name" value="Pilin-like"/>
</dbReference>
<protein>
    <recommendedName>
        <fullName evidence="9">Prepilin-type N-terminal cleavage/methylation domain-containing protein</fullName>
    </recommendedName>
</protein>
<dbReference type="RefSeq" id="WP_155321135.1">
    <property type="nucleotide sequence ID" value="NZ_AP021876.1"/>
</dbReference>
<dbReference type="PANTHER" id="PTHR39583:SF3">
    <property type="entry name" value="PREPILIN PEPTIDASE-DEPENDENT PROTEIN B"/>
    <property type="match status" value="1"/>
</dbReference>
<dbReference type="AlphaFoldDB" id="A0A5K7ZDM4"/>